<feature type="region of interest" description="Disordered" evidence="1">
    <location>
        <begin position="274"/>
        <end position="311"/>
    </location>
</feature>
<proteinExistence type="predicted"/>
<evidence type="ECO:0000313" key="3">
    <source>
        <dbReference type="EMBL" id="SBS87215.1"/>
    </source>
</evidence>
<dbReference type="VEuPathDB" id="PlasmoDB:PocGH01_08010100"/>
<dbReference type="EMBL" id="FLQV01000264">
    <property type="protein sequence ID" value="SBS87215.1"/>
    <property type="molecule type" value="Genomic_DNA"/>
</dbReference>
<dbReference type="Proteomes" id="UP000078560">
    <property type="component" value="Unassembled WGS sequence"/>
</dbReference>
<organism evidence="3 4">
    <name type="scientific">Plasmodium ovale curtisi</name>
    <dbReference type="NCBI Taxonomy" id="864141"/>
    <lineage>
        <taxon>Eukaryota</taxon>
        <taxon>Sar</taxon>
        <taxon>Alveolata</taxon>
        <taxon>Apicomplexa</taxon>
        <taxon>Aconoidasida</taxon>
        <taxon>Haemosporida</taxon>
        <taxon>Plasmodiidae</taxon>
        <taxon>Plasmodium</taxon>
        <taxon>Plasmodium (Plasmodium)</taxon>
    </lineage>
</organism>
<evidence type="ECO:0000313" key="5">
    <source>
        <dbReference type="Proteomes" id="UP000078560"/>
    </source>
</evidence>
<gene>
    <name evidence="3" type="ORF">POVCU1_014220</name>
    <name evidence="2" type="ORF">POVCU2_0015940</name>
</gene>
<dbReference type="Proteomes" id="UP000078546">
    <property type="component" value="Unassembled WGS sequence"/>
</dbReference>
<evidence type="ECO:0000256" key="1">
    <source>
        <dbReference type="SAM" id="MobiDB-lite"/>
    </source>
</evidence>
<dbReference type="EMBL" id="FLQU01000214">
    <property type="protein sequence ID" value="SBS82560.1"/>
    <property type="molecule type" value="Genomic_DNA"/>
</dbReference>
<feature type="compositionally biased region" description="Polar residues" evidence="1">
    <location>
        <begin position="279"/>
        <end position="301"/>
    </location>
</feature>
<name>A0A1A8W5D6_PLAOA</name>
<sequence>MENQPIANADQTADLLANAEYMKWKDELIKDFLNKFNDLSAMSNEEKCNDFFRNLNYWIDDNRDDFIMNRSKEFGINFAAKTWNTDIEKLLLSMVYFSDDLSLFTRIPYKFPKSLRSVMGELEDFIEERDKLTNKLNLDCKSDEYLTFKEWINDKKIALTKHVDWKILEANKEIVRSEFFPGLKFDNMFKPESYCKGFMNKLSWDNLYDQFNESSVLVKTGLVFFQFALMFLLIYKNFFTNSSSSKRKLKNKNGKKKPLKTEYFAFYPVKPKKAEDVNNKNGENADNTSSGDNTTQNINTGEKTDDNKENTTADGLAENILKKNTFVIDNDEGDGIIIIDVFVPAEGYDEQSLELKKEEVIEVCRELFKNRKGKKVPIENREMVKNGKKYMVM</sequence>
<feature type="compositionally biased region" description="Basic and acidic residues" evidence="1">
    <location>
        <begin position="302"/>
        <end position="311"/>
    </location>
</feature>
<evidence type="ECO:0000313" key="2">
    <source>
        <dbReference type="EMBL" id="SBS82560.1"/>
    </source>
</evidence>
<protein>
    <submittedName>
        <fullName evidence="3">STP1 protein</fullName>
    </submittedName>
</protein>
<reference evidence="3" key="2">
    <citation type="submission" date="2016-05" db="EMBL/GenBank/DDBJ databases">
        <authorList>
            <person name="Lavstsen T."/>
            <person name="Jespersen J.S."/>
        </authorList>
    </citation>
    <scope>NUCLEOTIDE SEQUENCE [LARGE SCALE GENOMIC DNA]</scope>
</reference>
<dbReference type="AlphaFoldDB" id="A0A1A8W5D6"/>
<reference evidence="4 5" key="1">
    <citation type="submission" date="2016-05" db="EMBL/GenBank/DDBJ databases">
        <authorList>
            <person name="Naeem Raeece"/>
        </authorList>
    </citation>
    <scope>NUCLEOTIDE SEQUENCE [LARGE SCALE GENOMIC DNA]</scope>
</reference>
<accession>A0A1A8W5D6</accession>
<evidence type="ECO:0000313" key="4">
    <source>
        <dbReference type="Proteomes" id="UP000078546"/>
    </source>
</evidence>